<evidence type="ECO:0000256" key="2">
    <source>
        <dbReference type="ARBA" id="ARBA00006577"/>
    </source>
</evidence>
<evidence type="ECO:0000256" key="3">
    <source>
        <dbReference type="ARBA" id="ARBA00023110"/>
    </source>
</evidence>
<evidence type="ECO:0000313" key="8">
    <source>
        <dbReference type="EMBL" id="PIR98010.1"/>
    </source>
</evidence>
<dbReference type="Gene3D" id="3.10.50.40">
    <property type="match status" value="1"/>
</dbReference>
<reference evidence="9" key="1">
    <citation type="submission" date="2017-09" db="EMBL/GenBank/DDBJ databases">
        <title>Depth-based differentiation of microbial function through sediment-hosted aquifers and enrichment of novel symbionts in the deep terrestrial subsurface.</title>
        <authorList>
            <person name="Probst A.J."/>
            <person name="Ladd B."/>
            <person name="Jarett J.K."/>
            <person name="Geller-Mcgrath D.E."/>
            <person name="Sieber C.M.K."/>
            <person name="Emerson J.B."/>
            <person name="Anantharaman K."/>
            <person name="Thomas B.C."/>
            <person name="Malmstrom R."/>
            <person name="Stieglmeier M."/>
            <person name="Klingl A."/>
            <person name="Woyke T."/>
            <person name="Ryan C.M."/>
            <person name="Banfield J.F."/>
        </authorList>
    </citation>
    <scope>NUCLEOTIDE SEQUENCE [LARGE SCALE GENOMIC DNA]</scope>
</reference>
<dbReference type="InterPro" id="IPR001179">
    <property type="entry name" value="PPIase_FKBP_dom"/>
</dbReference>
<keyword evidence="3 5" id="KW-0697">Rotamase</keyword>
<dbReference type="EC" id="5.2.1.8" evidence="6"/>
<dbReference type="PANTHER" id="PTHR43811">
    <property type="entry name" value="FKBP-TYPE PEPTIDYL-PROLYL CIS-TRANS ISOMERASE FKPA"/>
    <property type="match status" value="1"/>
</dbReference>
<comment type="caution">
    <text evidence="8">The sequence shown here is derived from an EMBL/GenBank/DDBJ whole genome shotgun (WGS) entry which is preliminary data.</text>
</comment>
<name>A0A2H0VI73_9BACT</name>
<dbReference type="InterPro" id="IPR046357">
    <property type="entry name" value="PPIase_dom_sf"/>
</dbReference>
<dbReference type="EMBL" id="PFAH01000007">
    <property type="protein sequence ID" value="PIR98010.1"/>
    <property type="molecule type" value="Genomic_DNA"/>
</dbReference>
<feature type="domain" description="PPIase FKBP-type" evidence="7">
    <location>
        <begin position="63"/>
        <end position="152"/>
    </location>
</feature>
<evidence type="ECO:0000256" key="4">
    <source>
        <dbReference type="ARBA" id="ARBA00023235"/>
    </source>
</evidence>
<keyword evidence="4 5" id="KW-0413">Isomerase</keyword>
<dbReference type="Proteomes" id="UP000231466">
    <property type="component" value="Unassembled WGS sequence"/>
</dbReference>
<sequence length="159" mass="17294">MKTKNKLLQNTLIVLLTGALILPLGFLFSPASQVKNTQQQMNNQQELKIEVLREGEGGPVERGETVLVHYTGWLEDGTKFDSSIDRGEPFAFILGAGQVIPGWELGVEGMKIGERRKLIISPELAYGTTGTPGGPIPPNATLVFEVELLDSITANEFSN</sequence>
<evidence type="ECO:0000256" key="1">
    <source>
        <dbReference type="ARBA" id="ARBA00000971"/>
    </source>
</evidence>
<evidence type="ECO:0000259" key="7">
    <source>
        <dbReference type="PROSITE" id="PS50059"/>
    </source>
</evidence>
<gene>
    <name evidence="8" type="ORF">COT89_02045</name>
</gene>
<accession>A0A2H0VI73</accession>
<dbReference type="AlphaFoldDB" id="A0A2H0VI73"/>
<dbReference type="PROSITE" id="PS50059">
    <property type="entry name" value="FKBP_PPIASE"/>
    <property type="match status" value="1"/>
</dbReference>
<dbReference type="SUPFAM" id="SSF54534">
    <property type="entry name" value="FKBP-like"/>
    <property type="match status" value="1"/>
</dbReference>
<proteinExistence type="inferred from homology"/>
<evidence type="ECO:0000256" key="5">
    <source>
        <dbReference type="PROSITE-ProRule" id="PRU00277"/>
    </source>
</evidence>
<evidence type="ECO:0000313" key="9">
    <source>
        <dbReference type="Proteomes" id="UP000231466"/>
    </source>
</evidence>
<comment type="catalytic activity">
    <reaction evidence="1 5 6">
        <text>[protein]-peptidylproline (omega=180) = [protein]-peptidylproline (omega=0)</text>
        <dbReference type="Rhea" id="RHEA:16237"/>
        <dbReference type="Rhea" id="RHEA-COMP:10747"/>
        <dbReference type="Rhea" id="RHEA-COMP:10748"/>
        <dbReference type="ChEBI" id="CHEBI:83833"/>
        <dbReference type="ChEBI" id="CHEBI:83834"/>
        <dbReference type="EC" id="5.2.1.8"/>
    </reaction>
</comment>
<comment type="similarity">
    <text evidence="2 6">Belongs to the FKBP-type PPIase family.</text>
</comment>
<dbReference type="GO" id="GO:0003755">
    <property type="term" value="F:peptidyl-prolyl cis-trans isomerase activity"/>
    <property type="evidence" value="ECO:0007669"/>
    <property type="project" value="UniProtKB-UniRule"/>
</dbReference>
<organism evidence="8 9">
    <name type="scientific">Candidatus Colwellbacteria bacterium CG10_big_fil_rev_8_21_14_0_10_42_22</name>
    <dbReference type="NCBI Taxonomy" id="1974540"/>
    <lineage>
        <taxon>Bacteria</taxon>
        <taxon>Candidatus Colwelliibacteriota</taxon>
    </lineage>
</organism>
<evidence type="ECO:0000256" key="6">
    <source>
        <dbReference type="RuleBase" id="RU003915"/>
    </source>
</evidence>
<dbReference type="Pfam" id="PF00254">
    <property type="entry name" value="FKBP_C"/>
    <property type="match status" value="1"/>
</dbReference>
<dbReference type="FunFam" id="3.10.50.40:FF:000006">
    <property type="entry name" value="Peptidyl-prolyl cis-trans isomerase"/>
    <property type="match status" value="1"/>
</dbReference>
<protein>
    <recommendedName>
        <fullName evidence="6">Peptidyl-prolyl cis-trans isomerase</fullName>
        <ecNumber evidence="6">5.2.1.8</ecNumber>
    </recommendedName>
</protein>
<dbReference type="PANTHER" id="PTHR43811:SF19">
    <property type="entry name" value="39 KDA FK506-BINDING NUCLEAR PROTEIN"/>
    <property type="match status" value="1"/>
</dbReference>